<feature type="signal peptide" evidence="3">
    <location>
        <begin position="1"/>
        <end position="18"/>
    </location>
</feature>
<dbReference type="EMBL" id="VJMI01009467">
    <property type="protein sequence ID" value="KAF0758881.1"/>
    <property type="molecule type" value="Genomic_DNA"/>
</dbReference>
<dbReference type="AlphaFoldDB" id="A0A6A5AQT4"/>
<evidence type="ECO:0000256" key="2">
    <source>
        <dbReference type="SAM" id="Phobius"/>
    </source>
</evidence>
<feature type="transmembrane region" description="Helical" evidence="2">
    <location>
        <begin position="179"/>
        <end position="199"/>
    </location>
</feature>
<evidence type="ECO:0000313" key="5">
    <source>
        <dbReference type="Proteomes" id="UP000469452"/>
    </source>
</evidence>
<feature type="compositionally biased region" description="Basic and acidic residues" evidence="1">
    <location>
        <begin position="223"/>
        <end position="233"/>
    </location>
</feature>
<proteinExistence type="predicted"/>
<keyword evidence="3" id="KW-0732">Signal</keyword>
<keyword evidence="2" id="KW-1133">Transmembrane helix</keyword>
<evidence type="ECO:0000256" key="1">
    <source>
        <dbReference type="SAM" id="MobiDB-lite"/>
    </source>
</evidence>
<gene>
    <name evidence="4" type="ORF">AaE_003810</name>
</gene>
<name>A0A6A5AQT4_APHAT</name>
<keyword evidence="2" id="KW-0472">Membrane</keyword>
<feature type="region of interest" description="Disordered" evidence="1">
    <location>
        <begin position="208"/>
        <end position="233"/>
    </location>
</feature>
<reference evidence="4 5" key="1">
    <citation type="submission" date="2019-06" db="EMBL/GenBank/DDBJ databases">
        <title>Genomics analysis of Aphanomyces spp. identifies a new class of oomycete effector associated with host adaptation.</title>
        <authorList>
            <person name="Gaulin E."/>
        </authorList>
    </citation>
    <scope>NUCLEOTIDE SEQUENCE [LARGE SCALE GENOMIC DNA]</scope>
    <source>
        <strain evidence="4 5">E</strain>
    </source>
</reference>
<evidence type="ECO:0000256" key="3">
    <source>
        <dbReference type="SAM" id="SignalP"/>
    </source>
</evidence>
<feature type="chain" id="PRO_5025651189" description="DOMON domain-containing protein" evidence="3">
    <location>
        <begin position="19"/>
        <end position="233"/>
    </location>
</feature>
<comment type="caution">
    <text evidence="4">The sequence shown here is derived from an EMBL/GenBank/DDBJ whole genome shotgun (WGS) entry which is preliminary data.</text>
</comment>
<accession>A0A6A5AQT4</accession>
<keyword evidence="2" id="KW-0812">Transmembrane</keyword>
<dbReference type="Proteomes" id="UP000469452">
    <property type="component" value="Unassembled WGS sequence"/>
</dbReference>
<protein>
    <recommendedName>
        <fullName evidence="6">DOMON domain-containing protein</fullName>
    </recommendedName>
</protein>
<dbReference type="VEuPathDB" id="FungiDB:H257_05570"/>
<evidence type="ECO:0008006" key="6">
    <source>
        <dbReference type="Google" id="ProtNLM"/>
    </source>
</evidence>
<sequence length="233" mass="25161">MAFLTGLVVCYLALAVMAAEFRFTNECAVVVQVWTEGNYVACRLEPGESKDDNCGAGPFPVQGSFRVSGEVLRLEYTQHMPGDSWQQIWFDFHAGTGAALNTHIGRTVGIQGPAEQLPATKLGRPDPPHARLSTECSAYGDVLPFDHQNENKTGRASLNATKSSNATAVATPLPPTSPWLVLGIAVGTVALSVVIVFVCEVYRYRPSTIPQPRDPSTKPTTKQGEDGIRSSWL</sequence>
<evidence type="ECO:0000313" key="4">
    <source>
        <dbReference type="EMBL" id="KAF0758881.1"/>
    </source>
</evidence>
<organism evidence="4 5">
    <name type="scientific">Aphanomyces astaci</name>
    <name type="common">Crayfish plague agent</name>
    <dbReference type="NCBI Taxonomy" id="112090"/>
    <lineage>
        <taxon>Eukaryota</taxon>
        <taxon>Sar</taxon>
        <taxon>Stramenopiles</taxon>
        <taxon>Oomycota</taxon>
        <taxon>Saprolegniomycetes</taxon>
        <taxon>Saprolegniales</taxon>
        <taxon>Verrucalvaceae</taxon>
        <taxon>Aphanomyces</taxon>
    </lineage>
</organism>